<accession>M3HZ89</accession>
<dbReference type="Proteomes" id="UP000011778">
    <property type="component" value="Unassembled WGS sequence"/>
</dbReference>
<dbReference type="AlphaFoldDB" id="M3HZ89"/>
<gene>
    <name evidence="1" type="ORF">LEP1GSC150_1813</name>
</gene>
<comment type="caution">
    <text evidence="1">The sequence shown here is derived from an EMBL/GenBank/DDBJ whole genome shotgun (WGS) entry which is preliminary data.</text>
</comment>
<sequence length="51" mass="6055">MILFVFPSTSHNFQSLTGKFTIYESSHIYFFTKKLTERKRISYAELMLNST</sequence>
<protein>
    <submittedName>
        <fullName evidence="1">Uncharacterized protein</fullName>
    </submittedName>
</protein>
<name>M3HZ89_LEPIT</name>
<feature type="non-terminal residue" evidence="1">
    <location>
        <position position="51"/>
    </location>
</feature>
<proteinExistence type="predicted"/>
<organism evidence="1 2">
    <name type="scientific">Leptospira interrogans serovar Copenhageni str. LT2050</name>
    <dbReference type="NCBI Taxonomy" id="1001598"/>
    <lineage>
        <taxon>Bacteria</taxon>
        <taxon>Pseudomonadati</taxon>
        <taxon>Spirochaetota</taxon>
        <taxon>Spirochaetia</taxon>
        <taxon>Leptospirales</taxon>
        <taxon>Leptospiraceae</taxon>
        <taxon>Leptospira</taxon>
    </lineage>
</organism>
<reference evidence="1 2" key="1">
    <citation type="submission" date="2013-02" db="EMBL/GenBank/DDBJ databases">
        <authorList>
            <person name="Harkins D.M."/>
            <person name="Durkin A.S."/>
            <person name="Brinkac L.M."/>
            <person name="Haft D.H."/>
            <person name="Selengut J.D."/>
            <person name="Sanka R."/>
            <person name="DePew J."/>
            <person name="Purushe J."/>
            <person name="Tulsiani S.M."/>
            <person name="Graham G.C."/>
            <person name="Burns M.-A."/>
            <person name="Dohnt M.F."/>
            <person name="Smythe L.D."/>
            <person name="McKay D.B."/>
            <person name="Craig S.B."/>
            <person name="Vinetz J.M."/>
            <person name="Sutton G.G."/>
            <person name="Nierman W.C."/>
            <person name="Fouts D.E."/>
        </authorList>
    </citation>
    <scope>NUCLEOTIDE SEQUENCE [LARGE SCALE GENOMIC DNA]</scope>
    <source>
        <strain evidence="1 2">LT2050</strain>
    </source>
</reference>
<evidence type="ECO:0000313" key="1">
    <source>
        <dbReference type="EMBL" id="EMG23166.1"/>
    </source>
</evidence>
<dbReference type="EMBL" id="AFMD02000139">
    <property type="protein sequence ID" value="EMG23166.1"/>
    <property type="molecule type" value="Genomic_DNA"/>
</dbReference>
<evidence type="ECO:0000313" key="2">
    <source>
        <dbReference type="Proteomes" id="UP000011778"/>
    </source>
</evidence>